<reference evidence="3" key="1">
    <citation type="submission" date="2013-09" db="EMBL/GenBank/DDBJ databases">
        <title>Corchorus olitorius genome sequencing.</title>
        <authorList>
            <person name="Alam M."/>
            <person name="Haque M.S."/>
            <person name="Islam M.S."/>
            <person name="Emdad E.M."/>
            <person name="Islam M.M."/>
            <person name="Ahmed B."/>
            <person name="Halim A."/>
            <person name="Hossen Q.M.M."/>
            <person name="Hossain M.Z."/>
            <person name="Ahmed R."/>
            <person name="Khan M.M."/>
            <person name="Islam R."/>
            <person name="Rashid M.M."/>
            <person name="Khan S.A."/>
            <person name="Rahman M.S."/>
            <person name="Alam M."/>
            <person name="Yahiya A.S."/>
            <person name="Khan M.S."/>
            <person name="Azam M.S."/>
            <person name="Haque T."/>
            <person name="Lashkar M.Z.H."/>
            <person name="Akhand A.I."/>
            <person name="Morshed G."/>
            <person name="Roy S."/>
            <person name="Uddin K.S."/>
            <person name="Rabeya T."/>
            <person name="Hossain A.S."/>
            <person name="Chowdhury A."/>
            <person name="Snigdha A.R."/>
            <person name="Mortoza M.S."/>
            <person name="Matin S.A."/>
            <person name="Hoque S.M.E."/>
            <person name="Islam M.K."/>
            <person name="Roy D.K."/>
            <person name="Haider R."/>
            <person name="Moosa M.M."/>
            <person name="Elias S.M."/>
            <person name="Hasan A.M."/>
            <person name="Jahan S."/>
            <person name="Shafiuddin M."/>
            <person name="Mahmood N."/>
            <person name="Shommy N.S."/>
        </authorList>
    </citation>
    <scope>NUCLEOTIDE SEQUENCE [LARGE SCALE GENOMIC DNA]</scope>
    <source>
        <strain evidence="3">cv. O-4</strain>
    </source>
</reference>
<dbReference type="EMBL" id="AWUE01021600">
    <property type="protein sequence ID" value="OMO61590.1"/>
    <property type="molecule type" value="Genomic_DNA"/>
</dbReference>
<sequence>MLLTSFLLASLLLISLLPSAGRLVANELATNELLVCIITKWESAHQTIGDTLEPWNLFRANRDKHFDDWNDDMGLLTFAVKEILGGIITEQLIKSLGIHLNRGISLEQVVPKTLVPNPKWSGNVK</sequence>
<keyword evidence="3" id="KW-1185">Reference proteome</keyword>
<evidence type="ECO:0000313" key="3">
    <source>
        <dbReference type="Proteomes" id="UP000187203"/>
    </source>
</evidence>
<dbReference type="Proteomes" id="UP000187203">
    <property type="component" value="Unassembled WGS sequence"/>
</dbReference>
<dbReference type="AlphaFoldDB" id="A0A1R3GUB3"/>
<protein>
    <submittedName>
        <fullName evidence="2">ATP binding protein</fullName>
    </submittedName>
</protein>
<feature type="chain" id="PRO_5013226731" evidence="1">
    <location>
        <begin position="22"/>
        <end position="125"/>
    </location>
</feature>
<name>A0A1R3GUB3_9ROSI</name>
<organism evidence="2 3">
    <name type="scientific">Corchorus olitorius</name>
    <dbReference type="NCBI Taxonomy" id="93759"/>
    <lineage>
        <taxon>Eukaryota</taxon>
        <taxon>Viridiplantae</taxon>
        <taxon>Streptophyta</taxon>
        <taxon>Embryophyta</taxon>
        <taxon>Tracheophyta</taxon>
        <taxon>Spermatophyta</taxon>
        <taxon>Magnoliopsida</taxon>
        <taxon>eudicotyledons</taxon>
        <taxon>Gunneridae</taxon>
        <taxon>Pentapetalae</taxon>
        <taxon>rosids</taxon>
        <taxon>malvids</taxon>
        <taxon>Malvales</taxon>
        <taxon>Malvaceae</taxon>
        <taxon>Grewioideae</taxon>
        <taxon>Apeibeae</taxon>
        <taxon>Corchorus</taxon>
    </lineage>
</organism>
<evidence type="ECO:0000313" key="2">
    <source>
        <dbReference type="EMBL" id="OMO61590.1"/>
    </source>
</evidence>
<comment type="caution">
    <text evidence="2">The sequence shown here is derived from an EMBL/GenBank/DDBJ whole genome shotgun (WGS) entry which is preliminary data.</text>
</comment>
<accession>A0A1R3GUB3</accession>
<proteinExistence type="predicted"/>
<gene>
    <name evidence="2" type="ORF">COLO4_33396</name>
</gene>
<feature type="signal peptide" evidence="1">
    <location>
        <begin position="1"/>
        <end position="21"/>
    </location>
</feature>
<keyword evidence="1" id="KW-0732">Signal</keyword>
<evidence type="ECO:0000256" key="1">
    <source>
        <dbReference type="SAM" id="SignalP"/>
    </source>
</evidence>